<proteinExistence type="predicted"/>
<keyword evidence="2" id="KW-1185">Reference proteome</keyword>
<reference evidence="2" key="1">
    <citation type="journal article" date="2023" name="G3 (Bethesda)">
        <title>Genome assembly and association tests identify interacting loci associated with vigor, precocity, and sex in interspecific pistachio rootstocks.</title>
        <authorList>
            <person name="Palmer W."/>
            <person name="Jacygrad E."/>
            <person name="Sagayaradj S."/>
            <person name="Cavanaugh K."/>
            <person name="Han R."/>
            <person name="Bertier L."/>
            <person name="Beede B."/>
            <person name="Kafkas S."/>
            <person name="Golino D."/>
            <person name="Preece J."/>
            <person name="Michelmore R."/>
        </authorList>
    </citation>
    <scope>NUCLEOTIDE SEQUENCE [LARGE SCALE GENOMIC DNA]</scope>
</reference>
<gene>
    <name evidence="1" type="ORF">Pint_32933</name>
</gene>
<organism evidence="1 2">
    <name type="scientific">Pistacia integerrima</name>
    <dbReference type="NCBI Taxonomy" id="434235"/>
    <lineage>
        <taxon>Eukaryota</taxon>
        <taxon>Viridiplantae</taxon>
        <taxon>Streptophyta</taxon>
        <taxon>Embryophyta</taxon>
        <taxon>Tracheophyta</taxon>
        <taxon>Spermatophyta</taxon>
        <taxon>Magnoliopsida</taxon>
        <taxon>eudicotyledons</taxon>
        <taxon>Gunneridae</taxon>
        <taxon>Pentapetalae</taxon>
        <taxon>rosids</taxon>
        <taxon>malvids</taxon>
        <taxon>Sapindales</taxon>
        <taxon>Anacardiaceae</taxon>
        <taxon>Pistacia</taxon>
    </lineage>
</organism>
<accession>A0ACC0X6J0</accession>
<protein>
    <submittedName>
        <fullName evidence="1">Uncharacterized protein</fullName>
    </submittedName>
</protein>
<evidence type="ECO:0000313" key="2">
    <source>
        <dbReference type="Proteomes" id="UP001163603"/>
    </source>
</evidence>
<dbReference type="Proteomes" id="UP001163603">
    <property type="component" value="Chromosome 14"/>
</dbReference>
<dbReference type="EMBL" id="CM047749">
    <property type="protein sequence ID" value="KAJ0010685.1"/>
    <property type="molecule type" value="Genomic_DNA"/>
</dbReference>
<sequence length="205" mass="23377">MKRSWLPEMIEIEKSNINNNNVNATDYSKSEEWQKSIYYTLCGAYAFVSLVALVQLLRIQLRVSNYGWTTQKVFHLMNFLVNGLRAILFGMYKSVFLVKPTALEMVLLDLPTLLFFSTYALLVLFWAEIYHQVCIWIYVRLSQSPVSVEVAKLFLSVISFSAALGFLIYGGRVLMENDIANPCDVSMHFSQLGSGYALVSMITTH</sequence>
<comment type="caution">
    <text evidence="1">The sequence shown here is derived from an EMBL/GenBank/DDBJ whole genome shotgun (WGS) entry which is preliminary data.</text>
</comment>
<name>A0ACC0X6J0_9ROSI</name>
<evidence type="ECO:0000313" key="1">
    <source>
        <dbReference type="EMBL" id="KAJ0010685.1"/>
    </source>
</evidence>